<dbReference type="AlphaFoldDB" id="A0AA86TCA4"/>
<dbReference type="EMBL" id="OY731403">
    <property type="protein sequence ID" value="CAJ1961144.1"/>
    <property type="molecule type" value="Genomic_DNA"/>
</dbReference>
<feature type="compositionally biased region" description="Acidic residues" evidence="1">
    <location>
        <begin position="214"/>
        <end position="237"/>
    </location>
</feature>
<dbReference type="PANTHER" id="PTHR33318">
    <property type="entry name" value="ASPARTYL/GLUTAMYL-TRNA(ASN/GLN) AMIDOTRANSFERASE SUBUNIT"/>
    <property type="match status" value="1"/>
</dbReference>
<dbReference type="InterPro" id="IPR039300">
    <property type="entry name" value="JASON"/>
</dbReference>
<feature type="compositionally biased region" description="Basic and acidic residues" evidence="1">
    <location>
        <begin position="173"/>
        <end position="200"/>
    </location>
</feature>
<feature type="compositionally biased region" description="Basic and acidic residues" evidence="1">
    <location>
        <begin position="67"/>
        <end position="105"/>
    </location>
</feature>
<gene>
    <name evidence="2" type="ORF">AYBTSS11_LOCUS18568</name>
</gene>
<keyword evidence="3" id="KW-1185">Reference proteome</keyword>
<dbReference type="Gramene" id="rna-AYBTSS11_LOCUS18568">
    <property type="protein sequence ID" value="CAJ1961144.1"/>
    <property type="gene ID" value="gene-AYBTSS11_LOCUS18568"/>
</dbReference>
<feature type="compositionally biased region" description="Basic and acidic residues" evidence="1">
    <location>
        <begin position="238"/>
        <end position="247"/>
    </location>
</feature>
<evidence type="ECO:0000313" key="2">
    <source>
        <dbReference type="EMBL" id="CAJ1961144.1"/>
    </source>
</evidence>
<proteinExistence type="predicted"/>
<accession>A0AA86TCA4</accession>
<dbReference type="Proteomes" id="UP001189624">
    <property type="component" value="Chromosome 6"/>
</dbReference>
<feature type="region of interest" description="Disordered" evidence="1">
    <location>
        <begin position="166"/>
        <end position="260"/>
    </location>
</feature>
<feature type="compositionally biased region" description="Polar residues" evidence="1">
    <location>
        <begin position="390"/>
        <end position="400"/>
    </location>
</feature>
<sequence length="513" mass="57444">MRCFPPCFRTSKRRNQLRSKDATLAQTHVGEGAVEPLARQKTAVEELIDCIAESKIRNEEQSNNSVETKEEREKESREGEAPQIDEKKDDHEGDHEISEKSHQEESSESLFSLSVCSRKKVSDAETVEPEVNSPIQLVCTREVPQALGSSPSAPLQNVSSILSLPENFAQEKAPSKEKEEEYSDKGQIKKLDDKEREKGKATHPVLKYRYRDCPDDEYDDVSLDVSDLDATLEDEDPHSEKRERGEEGADVNRTWVQEESSESLFSLSADSRIRISSAEAENEVNSLMSAHATTQITQEERQGKKPDVYSVLNPIENLTKGRVVKATEVHPLEIDKENINLVDVNIPISPQPTLKLSKRKTRQFSDNKRSQEIGVDTSLSSWLVESETTPISLDRTSSVGEHTPKGRRGSPWSHEDRPILGALTVEEIRMYSLSASSRKSRSQSPDETPIIGTVGSYWSHTEQSMDLQFNKTGKDVTPRRSSTAFQTRLEAVYDASVSDVLSKGPKGSTLEEC</sequence>
<protein>
    <submittedName>
        <fullName evidence="2">Uncharacterized protein</fullName>
    </submittedName>
</protein>
<evidence type="ECO:0000256" key="1">
    <source>
        <dbReference type="SAM" id="MobiDB-lite"/>
    </source>
</evidence>
<evidence type="ECO:0000313" key="3">
    <source>
        <dbReference type="Proteomes" id="UP001189624"/>
    </source>
</evidence>
<feature type="region of interest" description="Disordered" evidence="1">
    <location>
        <begin position="52"/>
        <end position="114"/>
    </location>
</feature>
<organism evidence="2 3">
    <name type="scientific">Sphenostylis stenocarpa</name>
    <dbReference type="NCBI Taxonomy" id="92480"/>
    <lineage>
        <taxon>Eukaryota</taxon>
        <taxon>Viridiplantae</taxon>
        <taxon>Streptophyta</taxon>
        <taxon>Embryophyta</taxon>
        <taxon>Tracheophyta</taxon>
        <taxon>Spermatophyta</taxon>
        <taxon>Magnoliopsida</taxon>
        <taxon>eudicotyledons</taxon>
        <taxon>Gunneridae</taxon>
        <taxon>Pentapetalae</taxon>
        <taxon>rosids</taxon>
        <taxon>fabids</taxon>
        <taxon>Fabales</taxon>
        <taxon>Fabaceae</taxon>
        <taxon>Papilionoideae</taxon>
        <taxon>50 kb inversion clade</taxon>
        <taxon>NPAAA clade</taxon>
        <taxon>indigoferoid/millettioid clade</taxon>
        <taxon>Phaseoleae</taxon>
        <taxon>Sphenostylis</taxon>
    </lineage>
</organism>
<dbReference type="PANTHER" id="PTHR33318:SF22">
    <property type="entry name" value="SUPPRESSOR PROTEIN SRP40-LIKE ISOFORM X1"/>
    <property type="match status" value="1"/>
</dbReference>
<dbReference type="GO" id="GO:0007142">
    <property type="term" value="P:male meiosis II"/>
    <property type="evidence" value="ECO:0007669"/>
    <property type="project" value="InterPro"/>
</dbReference>
<reference evidence="2" key="1">
    <citation type="submission" date="2023-10" db="EMBL/GenBank/DDBJ databases">
        <authorList>
            <person name="Domelevo Entfellner J.-B."/>
        </authorList>
    </citation>
    <scope>NUCLEOTIDE SEQUENCE</scope>
</reference>
<feature type="region of interest" description="Disordered" evidence="1">
    <location>
        <begin position="390"/>
        <end position="416"/>
    </location>
</feature>
<name>A0AA86TCA4_9FABA</name>